<feature type="transmembrane region" description="Helical" evidence="1">
    <location>
        <begin position="197"/>
        <end position="218"/>
    </location>
</feature>
<evidence type="ECO:0008006" key="3">
    <source>
        <dbReference type="Google" id="ProtNLM"/>
    </source>
</evidence>
<proteinExistence type="predicted"/>
<feature type="transmembrane region" description="Helical" evidence="1">
    <location>
        <begin position="86"/>
        <end position="107"/>
    </location>
</feature>
<feature type="transmembrane region" description="Helical" evidence="1">
    <location>
        <begin position="170"/>
        <end position="191"/>
    </location>
</feature>
<evidence type="ECO:0000313" key="2">
    <source>
        <dbReference type="EMBL" id="SVA52161.1"/>
    </source>
</evidence>
<evidence type="ECO:0000256" key="1">
    <source>
        <dbReference type="SAM" id="Phobius"/>
    </source>
</evidence>
<name>A0A381WIN8_9ZZZZ</name>
<dbReference type="AlphaFoldDB" id="A0A381WIN8"/>
<reference evidence="2" key="1">
    <citation type="submission" date="2018-05" db="EMBL/GenBank/DDBJ databases">
        <authorList>
            <person name="Lanie J.A."/>
            <person name="Ng W.-L."/>
            <person name="Kazmierczak K.M."/>
            <person name="Andrzejewski T.M."/>
            <person name="Davidsen T.M."/>
            <person name="Wayne K.J."/>
            <person name="Tettelin H."/>
            <person name="Glass J.I."/>
            <person name="Rusch D."/>
            <person name="Podicherti R."/>
            <person name="Tsui H.-C.T."/>
            <person name="Winkler M.E."/>
        </authorList>
    </citation>
    <scope>NUCLEOTIDE SEQUENCE</scope>
</reference>
<accession>A0A381WIN8</accession>
<organism evidence="2">
    <name type="scientific">marine metagenome</name>
    <dbReference type="NCBI Taxonomy" id="408172"/>
    <lineage>
        <taxon>unclassified sequences</taxon>
        <taxon>metagenomes</taxon>
        <taxon>ecological metagenomes</taxon>
    </lineage>
</organism>
<feature type="transmembrane region" description="Helical" evidence="1">
    <location>
        <begin position="55"/>
        <end position="74"/>
    </location>
</feature>
<protein>
    <recommendedName>
        <fullName evidence="3">DUF4386 domain-containing protein</fullName>
    </recommendedName>
</protein>
<dbReference type="EMBL" id="UINC01011880">
    <property type="protein sequence ID" value="SVA52161.1"/>
    <property type="molecule type" value="Genomic_DNA"/>
</dbReference>
<keyword evidence="1" id="KW-1133">Transmembrane helix</keyword>
<sequence>MSQNKLAGICFIVGAILNFIPIIVGILLGGNPEEGAPILDFFYQNVIDGGAQSRLFAWVGTLSAALLAYAVYTLNSIEQSKEKNALMGMGAFLVVFGSFGNALAWSFDISMLFGAQSAAAGGSIGPGAANWFLLQFGIWINFGTVIWLGTALFVWSLVAKGYANDILLQASAVVSLILILTFVNTLFNINFTSMASIMPMFASIMISTLLNSVWQILVGKTMMDS</sequence>
<gene>
    <name evidence="2" type="ORF">METZ01_LOCUS105015</name>
</gene>
<feature type="transmembrane region" description="Helical" evidence="1">
    <location>
        <begin position="7"/>
        <end position="28"/>
    </location>
</feature>
<keyword evidence="1" id="KW-0472">Membrane</keyword>
<feature type="transmembrane region" description="Helical" evidence="1">
    <location>
        <begin position="136"/>
        <end position="158"/>
    </location>
</feature>
<keyword evidence="1" id="KW-0812">Transmembrane</keyword>